<dbReference type="EMBL" id="JH717839">
    <property type="protein sequence ID" value="EWZ00372.1"/>
    <property type="molecule type" value="Genomic_DNA"/>
</dbReference>
<accession>W9J6C4</accession>
<dbReference type="AlphaFoldDB" id="W9J6C4"/>
<sequence length="48" mass="5649">MTHIAQLPIHPIVRMFFRAEAVVWLVSRNSREPNADPSFSTEERDRLQ</sequence>
<evidence type="ECO:0000313" key="2">
    <source>
        <dbReference type="Proteomes" id="UP000030753"/>
    </source>
</evidence>
<gene>
    <name evidence="1" type="ORF">FOYG_00252</name>
</gene>
<proteinExistence type="predicted"/>
<dbReference type="HOGENOM" id="CLU_216547_0_0_1"/>
<name>W9J6C4_FUSOX</name>
<reference evidence="1 2" key="1">
    <citation type="submission" date="2011-06" db="EMBL/GenBank/DDBJ databases">
        <title>The Genome Sequence of Fusarium oxysporum FOSC 3-a.</title>
        <authorList>
            <consortium name="The Broad Institute Genome Sequencing Platform"/>
            <person name="Ma L.-J."/>
            <person name="Gale L.R."/>
            <person name="Schwartz D.C."/>
            <person name="Zhou S."/>
            <person name="Corby-Kistler H."/>
            <person name="Young S.K."/>
            <person name="Zeng Q."/>
            <person name="Gargeya S."/>
            <person name="Fitzgerald M."/>
            <person name="Haas B."/>
            <person name="Abouelleil A."/>
            <person name="Alvarado L."/>
            <person name="Arachchi H.M."/>
            <person name="Berlin A."/>
            <person name="Brown A."/>
            <person name="Chapman S.B."/>
            <person name="Chen Z."/>
            <person name="Dunbar C."/>
            <person name="Freedman E."/>
            <person name="Gearin G."/>
            <person name="Gellesch M."/>
            <person name="Goldberg J."/>
            <person name="Griggs A."/>
            <person name="Gujja S."/>
            <person name="Heiman D."/>
            <person name="Howarth C."/>
            <person name="Larson L."/>
            <person name="Lui A."/>
            <person name="MacDonald P.J.P."/>
            <person name="Mehta T."/>
            <person name="Montmayeur A."/>
            <person name="Murphy C."/>
            <person name="Neiman D."/>
            <person name="Pearson M."/>
            <person name="Priest M."/>
            <person name="Roberts A."/>
            <person name="Saif S."/>
            <person name="Shea T."/>
            <person name="Shenoy N."/>
            <person name="Sisk P."/>
            <person name="Stolte C."/>
            <person name="Sykes S."/>
            <person name="Wortman J."/>
            <person name="Nusbaum C."/>
            <person name="Birren B."/>
        </authorList>
    </citation>
    <scope>NUCLEOTIDE SEQUENCE [LARGE SCALE GENOMIC DNA]</scope>
    <source>
        <strain evidence="2">FOSC 3-a</strain>
    </source>
</reference>
<organism evidence="1 2">
    <name type="scientific">Fusarium oxysporum NRRL 32931</name>
    <dbReference type="NCBI Taxonomy" id="660029"/>
    <lineage>
        <taxon>Eukaryota</taxon>
        <taxon>Fungi</taxon>
        <taxon>Dikarya</taxon>
        <taxon>Ascomycota</taxon>
        <taxon>Pezizomycotina</taxon>
        <taxon>Sordariomycetes</taxon>
        <taxon>Hypocreomycetidae</taxon>
        <taxon>Hypocreales</taxon>
        <taxon>Nectriaceae</taxon>
        <taxon>Fusarium</taxon>
        <taxon>Fusarium oxysporum species complex</taxon>
    </lineage>
</organism>
<dbReference type="Proteomes" id="UP000030753">
    <property type="component" value="Unassembled WGS sequence"/>
</dbReference>
<protein>
    <submittedName>
        <fullName evidence="1">Uncharacterized protein</fullName>
    </submittedName>
</protein>
<evidence type="ECO:0000313" key="1">
    <source>
        <dbReference type="EMBL" id="EWZ00372.1"/>
    </source>
</evidence>